<organism evidence="1 2">
    <name type="scientific">Aureibaculum algae</name>
    <dbReference type="NCBI Taxonomy" id="2584122"/>
    <lineage>
        <taxon>Bacteria</taxon>
        <taxon>Pseudomonadati</taxon>
        <taxon>Bacteroidota</taxon>
        <taxon>Flavobacteriia</taxon>
        <taxon>Flavobacteriales</taxon>
        <taxon>Flavobacteriaceae</taxon>
        <taxon>Aureibaculum</taxon>
    </lineage>
</organism>
<evidence type="ECO:0000313" key="1">
    <source>
        <dbReference type="EMBL" id="QCX39225.1"/>
    </source>
</evidence>
<dbReference type="EMBL" id="CP040749">
    <property type="protein sequence ID" value="QCX39225.1"/>
    <property type="molecule type" value="Genomic_DNA"/>
</dbReference>
<proteinExistence type="predicted"/>
<sequence>MIKKIIIIITIGLSSIVSGQNDTSSPYSLYGLGIENTTYFNRFTSLGNSGIAYRDHYSLNNTNPASLADIGNNTFLYELGVNGVMSNNETSSIHEQTYDFNFSHLALAFPIKKGWGLSFGLLPYTKVGYEVDILENIESSTNSYKTNIIGSGGLNKVFLSNGIKINKNINVGVDMSFLFGAITQEKWVYTTNSSAYLENSSYYNGFDAKFGLHYTNYKLLKGTTFGATLDLPTSLSGKNTLNAYKTLSNSNQVTFEEEEETDLDNFQLPVKLGIGISSRINKNITFNFDYKKNFWSDTSQKDNIGAYTNQDIYALGLEYGKSNNESFFWNNVTYRLGFNYDSGFLRLSNNNIDNYFGTIGLGMPLSATNSSMLNLSYSYGKQGTTDNSLILENYHKLTLNISLNASWFKKKKIF</sequence>
<protein>
    <recommendedName>
        <fullName evidence="3">Aromatic hydrocarbon degradation protein</fullName>
    </recommendedName>
</protein>
<reference evidence="1 2" key="1">
    <citation type="submission" date="2019-05" db="EMBL/GenBank/DDBJ databases">
        <title>Algicella ahnfeltiae gen. nov., sp. nov., a novel marine bacterium of the family Flavobacteriaceae isolated from a red alga.</title>
        <authorList>
            <person name="Nedashkovskaya O.I."/>
            <person name="Kukhlevskiy A.D."/>
            <person name="Kim S.-G."/>
            <person name="Zhukova N.V."/>
            <person name="Mikhailov V.V."/>
        </authorList>
    </citation>
    <scope>NUCLEOTIDE SEQUENCE [LARGE SCALE GENOMIC DNA]</scope>
    <source>
        <strain evidence="1 2">10Alg115</strain>
    </source>
</reference>
<evidence type="ECO:0000313" key="2">
    <source>
        <dbReference type="Proteomes" id="UP000306229"/>
    </source>
</evidence>
<dbReference type="KEGG" id="fbe:FF125_12550"/>
<dbReference type="Proteomes" id="UP000306229">
    <property type="component" value="Chromosome"/>
</dbReference>
<name>A0A5B7TR81_9FLAO</name>
<dbReference type="OrthoDB" id="1491239at2"/>
<accession>A0A5B7TR81</accession>
<dbReference type="SUPFAM" id="SSF56935">
    <property type="entry name" value="Porins"/>
    <property type="match status" value="1"/>
</dbReference>
<dbReference type="RefSeq" id="WP_138950087.1">
    <property type="nucleotide sequence ID" value="NZ_CP040749.1"/>
</dbReference>
<keyword evidence="2" id="KW-1185">Reference proteome</keyword>
<dbReference type="Gene3D" id="2.40.160.60">
    <property type="entry name" value="Outer membrane protein transport protein (OMPP1/FadL/TodX)"/>
    <property type="match status" value="1"/>
</dbReference>
<evidence type="ECO:0008006" key="3">
    <source>
        <dbReference type="Google" id="ProtNLM"/>
    </source>
</evidence>
<gene>
    <name evidence="1" type="ORF">FF125_12550</name>
</gene>
<dbReference type="AlphaFoldDB" id="A0A5B7TR81"/>